<organism evidence="4 5">
    <name type="scientific">Candidatus Magnetobacterium bavaricum</name>
    <dbReference type="NCBI Taxonomy" id="29290"/>
    <lineage>
        <taxon>Bacteria</taxon>
        <taxon>Pseudomonadati</taxon>
        <taxon>Nitrospirota</taxon>
        <taxon>Thermodesulfovibrionia</taxon>
        <taxon>Thermodesulfovibrionales</taxon>
        <taxon>Candidatus Magnetobacteriaceae</taxon>
        <taxon>Candidatus Magnetobacterium</taxon>
    </lineage>
</organism>
<dbReference type="SUPFAM" id="SSF52540">
    <property type="entry name" value="P-loop containing nucleoside triphosphate hydrolases"/>
    <property type="match status" value="1"/>
</dbReference>
<dbReference type="Gene3D" id="3.40.50.300">
    <property type="entry name" value="P-loop containing nucleotide triphosphate hydrolases"/>
    <property type="match status" value="1"/>
</dbReference>
<dbReference type="InterPro" id="IPR050625">
    <property type="entry name" value="ParA/MinD_ATPase"/>
</dbReference>
<name>A0A0F3GWM7_9BACT</name>
<gene>
    <name evidence="4" type="ORF">MBAV_001527</name>
</gene>
<feature type="domain" description="CobQ/CobB/MinD/ParA nucleotide binding" evidence="3">
    <location>
        <begin position="6"/>
        <end position="274"/>
    </location>
</feature>
<dbReference type="GO" id="GO:0005829">
    <property type="term" value="C:cytosol"/>
    <property type="evidence" value="ECO:0007669"/>
    <property type="project" value="TreeGrafter"/>
</dbReference>
<dbReference type="PANTHER" id="PTHR43384:SF4">
    <property type="entry name" value="CELLULOSE BIOSYNTHESIS PROTEIN BCSQ-RELATED"/>
    <property type="match status" value="1"/>
</dbReference>
<dbReference type="Proteomes" id="UP000033423">
    <property type="component" value="Unassembled WGS sequence"/>
</dbReference>
<comment type="caution">
    <text evidence="4">The sequence shown here is derived from an EMBL/GenBank/DDBJ whole genome shotgun (WGS) entry which is preliminary data.</text>
</comment>
<dbReference type="InterPro" id="IPR002586">
    <property type="entry name" value="CobQ/CobB/MinD/ParA_Nub-bd_dom"/>
</dbReference>
<keyword evidence="2" id="KW-0067">ATP-binding</keyword>
<evidence type="ECO:0000256" key="1">
    <source>
        <dbReference type="ARBA" id="ARBA00022741"/>
    </source>
</evidence>
<keyword evidence="5" id="KW-1185">Reference proteome</keyword>
<dbReference type="InterPro" id="IPR027417">
    <property type="entry name" value="P-loop_NTPase"/>
</dbReference>
<dbReference type="GO" id="GO:0016887">
    <property type="term" value="F:ATP hydrolysis activity"/>
    <property type="evidence" value="ECO:0007669"/>
    <property type="project" value="TreeGrafter"/>
</dbReference>
<dbReference type="AlphaFoldDB" id="A0A0F3GWM7"/>
<keyword evidence="1" id="KW-0547">Nucleotide-binding</keyword>
<evidence type="ECO:0000313" key="5">
    <source>
        <dbReference type="Proteomes" id="UP000033423"/>
    </source>
</evidence>
<dbReference type="EMBL" id="LACI01000662">
    <property type="protein sequence ID" value="KJU86280.1"/>
    <property type="molecule type" value="Genomic_DNA"/>
</dbReference>
<sequence>MDRQVIAIVGPKGGVGKSTISANLAATLAMMNKRVIAVDLDLSGANLHTFFGIKDTVSLDDFILKKVSGLSSILIDTGINNLKIVCGVSNIPGVSNMSEHQEMRLVREVLKLNAEIILLDLAAGASNSVVDFLFFANKGLLVTTPEINSLIKIYSFIKTSMYKKLLFYFKAKGTSELVKFIEDAMDFDNHPQIATIEDLFSQAGAINATVTESARVFIANYNPLLVLNRVHTPQEASTVGTAIKGITRKFLNINCDVLMSISEDADIRRSLAHSAPLVTYNKTSAFSREIKQLAMKLCSGC</sequence>
<dbReference type="GO" id="GO:0009898">
    <property type="term" value="C:cytoplasmic side of plasma membrane"/>
    <property type="evidence" value="ECO:0007669"/>
    <property type="project" value="TreeGrafter"/>
</dbReference>
<accession>A0A0F3GWM7</accession>
<dbReference type="Pfam" id="PF01656">
    <property type="entry name" value="CbiA"/>
    <property type="match status" value="1"/>
</dbReference>
<evidence type="ECO:0000259" key="3">
    <source>
        <dbReference type="Pfam" id="PF01656"/>
    </source>
</evidence>
<dbReference type="GO" id="GO:0005524">
    <property type="term" value="F:ATP binding"/>
    <property type="evidence" value="ECO:0007669"/>
    <property type="project" value="UniProtKB-KW"/>
</dbReference>
<proteinExistence type="predicted"/>
<evidence type="ECO:0000313" key="4">
    <source>
        <dbReference type="EMBL" id="KJU86280.1"/>
    </source>
</evidence>
<protein>
    <submittedName>
        <fullName evidence="4">Magnetosome protein Mad29-1</fullName>
    </submittedName>
</protein>
<evidence type="ECO:0000256" key="2">
    <source>
        <dbReference type="ARBA" id="ARBA00022840"/>
    </source>
</evidence>
<dbReference type="PANTHER" id="PTHR43384">
    <property type="entry name" value="SEPTUM SITE-DETERMINING PROTEIN MIND HOMOLOG, CHLOROPLASTIC-RELATED"/>
    <property type="match status" value="1"/>
</dbReference>
<dbReference type="GO" id="GO:0051782">
    <property type="term" value="P:negative regulation of cell division"/>
    <property type="evidence" value="ECO:0007669"/>
    <property type="project" value="TreeGrafter"/>
</dbReference>
<reference evidence="4 5" key="1">
    <citation type="submission" date="2015-02" db="EMBL/GenBank/DDBJ databases">
        <title>Single-cell genomics of uncultivated deep-branching MTB reveals a conserved set of magnetosome genes.</title>
        <authorList>
            <person name="Kolinko S."/>
            <person name="Richter M."/>
            <person name="Glockner F.O."/>
            <person name="Brachmann A."/>
            <person name="Schuler D."/>
        </authorList>
    </citation>
    <scope>NUCLEOTIDE SEQUENCE [LARGE SCALE GENOMIC DNA]</scope>
    <source>
        <strain evidence="4">TM-1</strain>
    </source>
</reference>